<protein>
    <recommendedName>
        <fullName evidence="2">PilZ domain-containing protein</fullName>
    </recommendedName>
</protein>
<evidence type="ECO:0000313" key="1">
    <source>
        <dbReference type="EMBL" id="SVA42605.1"/>
    </source>
</evidence>
<gene>
    <name evidence="1" type="ORF">METZ01_LOCUS95459</name>
</gene>
<organism evidence="1">
    <name type="scientific">marine metagenome</name>
    <dbReference type="NCBI Taxonomy" id="408172"/>
    <lineage>
        <taxon>unclassified sequences</taxon>
        <taxon>metagenomes</taxon>
        <taxon>ecological metagenomes</taxon>
    </lineage>
</organism>
<reference evidence="1" key="1">
    <citation type="submission" date="2018-05" db="EMBL/GenBank/DDBJ databases">
        <authorList>
            <person name="Lanie J.A."/>
            <person name="Ng W.-L."/>
            <person name="Kazmierczak K.M."/>
            <person name="Andrzejewski T.M."/>
            <person name="Davidsen T.M."/>
            <person name="Wayne K.J."/>
            <person name="Tettelin H."/>
            <person name="Glass J.I."/>
            <person name="Rusch D."/>
            <person name="Podicherti R."/>
            <person name="Tsui H.-C.T."/>
            <person name="Winkler M.E."/>
        </authorList>
    </citation>
    <scope>NUCLEOTIDE SEQUENCE</scope>
</reference>
<proteinExistence type="predicted"/>
<name>A0A381VQK9_9ZZZZ</name>
<accession>A0A381VQK9</accession>
<dbReference type="EMBL" id="UINC01009502">
    <property type="protein sequence ID" value="SVA42605.1"/>
    <property type="molecule type" value="Genomic_DNA"/>
</dbReference>
<sequence>MLSSLETFSLGDLHHFKDRLDILIKRKTYAEKTALDKRASHRACVKIMGTAEIEREREFFDQTHKINIHEMSTNGLVLTIPATVIQDDILIASFRLPSNGERKVVDCQAMRVKEIVSNGNTTYEVAARAVDKNEVKAYRNMLKNRGK</sequence>
<dbReference type="AlphaFoldDB" id="A0A381VQK9"/>
<evidence type="ECO:0008006" key="2">
    <source>
        <dbReference type="Google" id="ProtNLM"/>
    </source>
</evidence>